<dbReference type="Proteomes" id="UP001431783">
    <property type="component" value="Unassembled WGS sequence"/>
</dbReference>
<feature type="compositionally biased region" description="Basic residues" evidence="1">
    <location>
        <begin position="22"/>
        <end position="34"/>
    </location>
</feature>
<feature type="compositionally biased region" description="Basic and acidic residues" evidence="1">
    <location>
        <begin position="35"/>
        <end position="74"/>
    </location>
</feature>
<comment type="caution">
    <text evidence="2">The sequence shown here is derived from an EMBL/GenBank/DDBJ whole genome shotgun (WGS) entry which is preliminary data.</text>
</comment>
<accession>A0AAW1UNH7</accession>
<dbReference type="EMBL" id="JARQZJ010000094">
    <property type="protein sequence ID" value="KAK9885072.1"/>
    <property type="molecule type" value="Genomic_DNA"/>
</dbReference>
<name>A0AAW1UNH7_9CUCU</name>
<protein>
    <submittedName>
        <fullName evidence="2">Uncharacterized protein</fullName>
    </submittedName>
</protein>
<gene>
    <name evidence="2" type="ORF">WA026_009296</name>
</gene>
<proteinExistence type="predicted"/>
<feature type="region of interest" description="Disordered" evidence="1">
    <location>
        <begin position="1"/>
        <end position="90"/>
    </location>
</feature>
<reference evidence="2 3" key="1">
    <citation type="submission" date="2023-03" db="EMBL/GenBank/DDBJ databases">
        <title>Genome insight into feeding habits of ladybird beetles.</title>
        <authorList>
            <person name="Li H.-S."/>
            <person name="Huang Y.-H."/>
            <person name="Pang H."/>
        </authorList>
    </citation>
    <scope>NUCLEOTIDE SEQUENCE [LARGE SCALE GENOMIC DNA]</scope>
    <source>
        <strain evidence="2">SYSU_2023b</strain>
        <tissue evidence="2">Whole body</tissue>
    </source>
</reference>
<dbReference type="AlphaFoldDB" id="A0AAW1UNH7"/>
<dbReference type="PANTHER" id="PTHR46601:SF1">
    <property type="entry name" value="ADF-H DOMAIN-CONTAINING PROTEIN"/>
    <property type="match status" value="1"/>
</dbReference>
<evidence type="ECO:0000256" key="1">
    <source>
        <dbReference type="SAM" id="MobiDB-lite"/>
    </source>
</evidence>
<keyword evidence="3" id="KW-1185">Reference proteome</keyword>
<dbReference type="PANTHER" id="PTHR46601">
    <property type="entry name" value="ULP_PROTEASE DOMAIN-CONTAINING PROTEIN"/>
    <property type="match status" value="1"/>
</dbReference>
<organism evidence="2 3">
    <name type="scientific">Henosepilachna vigintioctopunctata</name>
    <dbReference type="NCBI Taxonomy" id="420089"/>
    <lineage>
        <taxon>Eukaryota</taxon>
        <taxon>Metazoa</taxon>
        <taxon>Ecdysozoa</taxon>
        <taxon>Arthropoda</taxon>
        <taxon>Hexapoda</taxon>
        <taxon>Insecta</taxon>
        <taxon>Pterygota</taxon>
        <taxon>Neoptera</taxon>
        <taxon>Endopterygota</taxon>
        <taxon>Coleoptera</taxon>
        <taxon>Polyphaga</taxon>
        <taxon>Cucujiformia</taxon>
        <taxon>Coccinelloidea</taxon>
        <taxon>Coccinellidae</taxon>
        <taxon>Epilachninae</taxon>
        <taxon>Epilachnini</taxon>
        <taxon>Henosepilachna</taxon>
    </lineage>
</organism>
<evidence type="ECO:0000313" key="2">
    <source>
        <dbReference type="EMBL" id="KAK9885072.1"/>
    </source>
</evidence>
<feature type="compositionally biased region" description="Basic residues" evidence="1">
    <location>
        <begin position="75"/>
        <end position="88"/>
    </location>
</feature>
<sequence length="344" mass="40161">MENKNEDKKKSKKRLKQDSIAYRKHREKAYARKSKFLDKMTPEQREMKRLKDREYYQRKKAENKVKTVSDMTERQKRKQRKSWRKNSQKYKEKKIETISFATVSDNLDHQAHAVWGPMKSALQKILSVRPHYRNRTNIYLWIKTLIEQFPQITASTWTFSEPGHGKGPMDGMGGVLKKTADDQVLRGNDVNTAADFVHAIKTIIPEEIDAIPGIINETKIVWKKTSDVIILLYQFSKLLREIKLQAFSVEDRDKESPVPEMLYLDIKKNDKFLNYLHMSRKSIYDAVYGSDSSDDENLQKVSDRLDGKSDDNCAGLSYGNDKENFHPNMIHPKTFLLVNVPTEN</sequence>
<evidence type="ECO:0000313" key="3">
    <source>
        <dbReference type="Proteomes" id="UP001431783"/>
    </source>
</evidence>